<dbReference type="AlphaFoldDB" id="A0A6N4VFX7"/>
<organism evidence="1 2">
    <name type="scientific">Mycolicibacterium poriferae</name>
    <dbReference type="NCBI Taxonomy" id="39694"/>
    <lineage>
        <taxon>Bacteria</taxon>
        <taxon>Bacillati</taxon>
        <taxon>Actinomycetota</taxon>
        <taxon>Actinomycetes</taxon>
        <taxon>Mycobacteriales</taxon>
        <taxon>Mycobacteriaceae</taxon>
        <taxon>Mycolicibacterium</taxon>
    </lineage>
</organism>
<proteinExistence type="predicted"/>
<accession>A0A6N4VFX7</accession>
<sequence>MMPHHAAPPPPSVLSQQALLLDTISNLVDLARADGNRVLRELPRTAPLFGVVDLVTALGHLRQAAVLVDRCADALDRAEVTR</sequence>
<gene>
    <name evidence="1" type="ORF">MPOR_39860</name>
</gene>
<name>A0A6N4VFX7_9MYCO</name>
<keyword evidence="2" id="KW-1185">Reference proteome</keyword>
<evidence type="ECO:0000313" key="2">
    <source>
        <dbReference type="Proteomes" id="UP000466785"/>
    </source>
</evidence>
<dbReference type="KEGG" id="mpof:MPOR_39860"/>
<evidence type="ECO:0000313" key="1">
    <source>
        <dbReference type="EMBL" id="BBX52960.1"/>
    </source>
</evidence>
<dbReference type="EMBL" id="AP022570">
    <property type="protein sequence ID" value="BBX52960.1"/>
    <property type="molecule type" value="Genomic_DNA"/>
</dbReference>
<protein>
    <submittedName>
        <fullName evidence="1">Uncharacterized protein</fullName>
    </submittedName>
</protein>
<dbReference type="Proteomes" id="UP000466785">
    <property type="component" value="Chromosome"/>
</dbReference>
<reference evidence="1 2" key="1">
    <citation type="journal article" date="2019" name="Emerg. Microbes Infect.">
        <title>Comprehensive subspecies identification of 175 nontuberculous mycobacteria species based on 7547 genomic profiles.</title>
        <authorList>
            <person name="Matsumoto Y."/>
            <person name="Kinjo T."/>
            <person name="Motooka D."/>
            <person name="Nabeya D."/>
            <person name="Jung N."/>
            <person name="Uechi K."/>
            <person name="Horii T."/>
            <person name="Iida T."/>
            <person name="Fujita J."/>
            <person name="Nakamura S."/>
        </authorList>
    </citation>
    <scope>NUCLEOTIDE SEQUENCE [LARGE SCALE GENOMIC DNA]</scope>
    <source>
        <strain evidence="1 2">JCM 12603</strain>
    </source>
</reference>